<feature type="region of interest" description="Disordered" evidence="1">
    <location>
        <begin position="773"/>
        <end position="796"/>
    </location>
</feature>
<evidence type="ECO:0000256" key="1">
    <source>
        <dbReference type="SAM" id="MobiDB-lite"/>
    </source>
</evidence>
<evidence type="ECO:0008006" key="4">
    <source>
        <dbReference type="Google" id="ProtNLM"/>
    </source>
</evidence>
<feature type="compositionally biased region" description="Polar residues" evidence="1">
    <location>
        <begin position="995"/>
        <end position="1011"/>
    </location>
</feature>
<feature type="region of interest" description="Disordered" evidence="1">
    <location>
        <begin position="500"/>
        <end position="572"/>
    </location>
</feature>
<gene>
    <name evidence="2" type="primary">SUVC05G1060</name>
    <name evidence="2" type="ORF">SUVC_05G1060</name>
</gene>
<dbReference type="Proteomes" id="UP001162090">
    <property type="component" value="Chromosome 5"/>
</dbReference>
<name>A0AA35JHK5_SACUV</name>
<dbReference type="AlphaFoldDB" id="A0AA35JHK5"/>
<organism evidence="2 3">
    <name type="scientific">Saccharomyces uvarum</name>
    <name type="common">Yeast</name>
    <name type="synonym">Saccharomyces bayanus var. uvarum</name>
    <dbReference type="NCBI Taxonomy" id="230603"/>
    <lineage>
        <taxon>Eukaryota</taxon>
        <taxon>Fungi</taxon>
        <taxon>Dikarya</taxon>
        <taxon>Ascomycota</taxon>
        <taxon>Saccharomycotina</taxon>
        <taxon>Saccharomycetes</taxon>
        <taxon>Saccharomycetales</taxon>
        <taxon>Saccharomycetaceae</taxon>
        <taxon>Saccharomyces</taxon>
    </lineage>
</organism>
<dbReference type="EMBL" id="OX365916">
    <property type="protein sequence ID" value="CAI4059942.1"/>
    <property type="molecule type" value="Genomic_DNA"/>
</dbReference>
<feature type="region of interest" description="Disordered" evidence="1">
    <location>
        <begin position="126"/>
        <end position="163"/>
    </location>
</feature>
<feature type="compositionally biased region" description="Polar residues" evidence="1">
    <location>
        <begin position="149"/>
        <end position="162"/>
    </location>
</feature>
<feature type="compositionally biased region" description="Low complexity" evidence="1">
    <location>
        <begin position="128"/>
        <end position="138"/>
    </location>
</feature>
<feature type="region of interest" description="Disordered" evidence="1">
    <location>
        <begin position="995"/>
        <end position="1068"/>
    </location>
</feature>
<feature type="compositionally biased region" description="Acidic residues" evidence="1">
    <location>
        <begin position="534"/>
        <end position="553"/>
    </location>
</feature>
<accession>A0AA35JHK5</accession>
<feature type="compositionally biased region" description="Low complexity" evidence="1">
    <location>
        <begin position="916"/>
        <end position="925"/>
    </location>
</feature>
<feature type="region of interest" description="Disordered" evidence="1">
    <location>
        <begin position="1"/>
        <end position="64"/>
    </location>
</feature>
<feature type="compositionally biased region" description="Polar residues" evidence="1">
    <location>
        <begin position="23"/>
        <end position="60"/>
    </location>
</feature>
<evidence type="ECO:0000313" key="3">
    <source>
        <dbReference type="Proteomes" id="UP001162090"/>
    </source>
</evidence>
<feature type="region of interest" description="Disordered" evidence="1">
    <location>
        <begin position="884"/>
        <end position="925"/>
    </location>
</feature>
<feature type="compositionally biased region" description="Polar residues" evidence="1">
    <location>
        <begin position="1032"/>
        <end position="1068"/>
    </location>
</feature>
<feature type="compositionally biased region" description="Basic residues" evidence="1">
    <location>
        <begin position="1"/>
        <end position="11"/>
    </location>
</feature>
<evidence type="ECO:0000313" key="2">
    <source>
        <dbReference type="EMBL" id="CAI4059942.1"/>
    </source>
</evidence>
<feature type="region of interest" description="Disordered" evidence="1">
    <location>
        <begin position="235"/>
        <end position="256"/>
    </location>
</feature>
<feature type="compositionally biased region" description="Acidic residues" evidence="1">
    <location>
        <begin position="430"/>
        <end position="451"/>
    </location>
</feature>
<proteinExistence type="predicted"/>
<reference evidence="2" key="1">
    <citation type="submission" date="2022-10" db="EMBL/GenBank/DDBJ databases">
        <authorList>
            <person name="Byrne P K."/>
        </authorList>
    </citation>
    <scope>NUCLEOTIDE SEQUENCE</scope>
    <source>
        <strain evidence="2">CBS7001</strain>
    </source>
</reference>
<protein>
    <recommendedName>
        <fullName evidence="4">Zrg8p</fullName>
    </recommendedName>
</protein>
<feature type="region of interest" description="Disordered" evidence="1">
    <location>
        <begin position="429"/>
        <end position="451"/>
    </location>
</feature>
<sequence length="1068" mass="119259">MRSFMKAHKKSTSFDDSPKRHSNFSTNTNNSPQRSSNDSMEFRPSTPSQMNHDNIPTTAKHSPGFESFHRLANKTSKLFKKTSNSNLNSYLASNPTTNSNPAASNSFIAQNTPVKKTAPPPPLPLPLLPASSTVSSSSQYDNDAESVALKNSSPTNGLNKATDSLPAIKGTITHSWGASSKIEPHVIILNDPASPASNTSDVTSTKQFRHSLLANETSSSSSSNLEPAIRILNISKSSDSSNNGGEESDDEFDDEFPKKEKHIYKALALAKNRNRQARIHSHDDIINLGKTSQMDMSLLAAAFSGNSTATTTNDQSSYEQNDEKILDIERITTTSTLTSSENSSLINKSPEFYNQPLPISPKIRNGDLLSPPLNVNDNKHQIEMSHKKKVRINLDKKERKNIYFLRNNSDEHANDDGVTSEMYEIHDLNEESSGEEAGEKDEDDDDDDNESEFSFEYAGINVRTSSVKYYSKPEPTANVYIDDLYEDENFDDDLNCIEDGESEMEEDEMGHLSPEFEETASNKNKVKKYNDLFDLTDDDDDDDNEDDDDDQEELGSRKESNGDEYDDGFVEGIADDNKSFDELTILPRNEIVKKPIQKYNDLFDLSDEDEEDLVVSDLESKIFSDEAPSIDSANAALDGKPKSTIYSHSNKNITTPEIKPENNLALKSTSSGHSEHTPVMKTPLTSTIAKPKVKSFSDIFNIDDSESDSESEDRTMLINPDDLISNNQKNQSSLDTALHENDLEPFSSNNHLLQLPQTPAKIFITPSNSAMYSQTSTTSDFGDDDEDDTSSISRTPFQLIEPTYSDPLPYESPQYSLPFNTPPLPPPARSQSLKYHDLNCDLDSELPRPMSNLFFINEAEEDEYNQKNKTLDYDHYDIDEINGVPEDFNFSDSERDDPNRGTLKSPLRRGSRNKDVSPFSSVSSSFRGTHSFNGKLTINQGAKELAPMKNKIELTNKTVTFFNNNSSGNTYDNNSLSRKSSLQMRDNKYQLYTSQQNLELPNVLSQKSKNQTEPDEKDNDNYIISPILPKTVTPTNSFSKPTSEFLNDYSLSPIQETPSSVHSSPRKT</sequence>